<proteinExistence type="inferred from homology"/>
<dbReference type="Pfam" id="PF00883">
    <property type="entry name" value="Peptidase_M17"/>
    <property type="match status" value="1"/>
</dbReference>
<dbReference type="FunFam" id="3.40.630.10:FF:000004">
    <property type="entry name" value="Probable cytosol aminopeptidase"/>
    <property type="match status" value="1"/>
</dbReference>
<evidence type="ECO:0000256" key="6">
    <source>
        <dbReference type="ARBA" id="ARBA00022723"/>
    </source>
</evidence>
<keyword evidence="6 9" id="KW-0479">Metal-binding</keyword>
<dbReference type="GO" id="GO:0030145">
    <property type="term" value="F:manganese ion binding"/>
    <property type="evidence" value="ECO:0007669"/>
    <property type="project" value="UniProtKB-UniRule"/>
</dbReference>
<dbReference type="GO" id="GO:0006508">
    <property type="term" value="P:proteolysis"/>
    <property type="evidence" value="ECO:0007669"/>
    <property type="project" value="UniProtKB-KW"/>
</dbReference>
<sequence>MQFSIKNEAPEKLRIACVIVGVYENQTLSAAAKILDQSVKAFLSDTLRQGDMDGKLGSTLLLQKLSGAKAERILLVGLGKEKDFGDKAYRTAITAATKQLGKTGAADGANYLTDLEVKNRGVTWKIRQAVLATQEALYRCDQLKSKPEAANKALKALSFCIGQRDGLAPAKMALAEGLAIAEGMKLAKDLGNLPGNICTPTYLASEAKKLAKSHRLAVEVLDRSAMEKLGMNTLLSVSRGSHEPPKFIIMHHRGGAAGSKPIVLVGKGITFDSGGISLKPGAEMDEMKYDMSGAASVMGTLKATAMMKLPLNVIGVIPASENLPDGAASKPGDIITSMSGQTVEILNTDAEGRLVLCDALTYVERFDPACVVDVATLTGACVISLGHVASGLLANNDGLAHELLDAGQQACDRAWQLPLWEDYQEQLQSNFADMANIGGRAAGSITAACFLSRFTEKYAWAHLDIAGTAWRSGKEKGSTGRPVPLLTQFLLARASQASKPARKTKRK</sequence>
<organism evidence="11">
    <name type="scientific">uncultured bacterium P11N2</name>
    <dbReference type="NCBI Taxonomy" id="1748282"/>
    <lineage>
        <taxon>Bacteria</taxon>
        <taxon>environmental samples</taxon>
    </lineage>
</organism>
<dbReference type="PRINTS" id="PR00481">
    <property type="entry name" value="LAMNOPPTDASE"/>
</dbReference>
<dbReference type="InterPro" id="IPR000819">
    <property type="entry name" value="Peptidase_M17_C"/>
</dbReference>
<feature type="binding site" evidence="9">
    <location>
        <position position="267"/>
    </location>
    <ligand>
        <name>Mn(2+)</name>
        <dbReference type="ChEBI" id="CHEBI:29035"/>
        <label>2</label>
    </ligand>
</feature>
<dbReference type="Gene3D" id="3.40.220.10">
    <property type="entry name" value="Leucine Aminopeptidase, subunit E, domain 1"/>
    <property type="match status" value="1"/>
</dbReference>
<evidence type="ECO:0000259" key="10">
    <source>
        <dbReference type="PROSITE" id="PS00631"/>
    </source>
</evidence>
<evidence type="ECO:0000256" key="5">
    <source>
        <dbReference type="ARBA" id="ARBA00022670"/>
    </source>
</evidence>
<dbReference type="CDD" id="cd00433">
    <property type="entry name" value="Peptidase_M17"/>
    <property type="match status" value="1"/>
</dbReference>
<evidence type="ECO:0000313" key="11">
    <source>
        <dbReference type="EMBL" id="ALV86781.1"/>
    </source>
</evidence>
<keyword evidence="9" id="KW-0963">Cytoplasm</keyword>
<feature type="binding site" evidence="9">
    <location>
        <position position="290"/>
    </location>
    <ligand>
        <name>Mn(2+)</name>
        <dbReference type="ChEBI" id="CHEBI:29035"/>
        <label>2</label>
    </ligand>
</feature>
<dbReference type="InterPro" id="IPR023042">
    <property type="entry name" value="Peptidase_M17_leu_NH2_pept"/>
</dbReference>
<feature type="binding site" evidence="9">
    <location>
        <position position="272"/>
    </location>
    <ligand>
        <name>Mn(2+)</name>
        <dbReference type="ChEBI" id="CHEBI:29035"/>
        <label>2</label>
    </ligand>
</feature>
<dbReference type="PANTHER" id="PTHR11963">
    <property type="entry name" value="LEUCINE AMINOPEPTIDASE-RELATED"/>
    <property type="match status" value="1"/>
</dbReference>
<feature type="active site" evidence="9">
    <location>
        <position position="279"/>
    </location>
</feature>
<dbReference type="NCBIfam" id="NF002077">
    <property type="entry name" value="PRK00913.2-4"/>
    <property type="match status" value="1"/>
</dbReference>
<dbReference type="GO" id="GO:0005737">
    <property type="term" value="C:cytoplasm"/>
    <property type="evidence" value="ECO:0007669"/>
    <property type="project" value="UniProtKB-SubCell"/>
</dbReference>
<dbReference type="EC" id="3.4.11.1" evidence="9"/>
<gene>
    <name evidence="9" type="primary">pepA</name>
</gene>
<name>A0A0U3TUA1_9BACT</name>
<feature type="domain" description="Cytosol aminopeptidase" evidence="10">
    <location>
        <begin position="347"/>
        <end position="354"/>
    </location>
</feature>
<dbReference type="PROSITE" id="PS00631">
    <property type="entry name" value="CYTOSOL_AP"/>
    <property type="match status" value="1"/>
</dbReference>
<feature type="binding site" evidence="9">
    <location>
        <position position="272"/>
    </location>
    <ligand>
        <name>Mn(2+)</name>
        <dbReference type="ChEBI" id="CHEBI:29035"/>
        <label>1</label>
    </ligand>
</feature>
<dbReference type="SUPFAM" id="SSF53187">
    <property type="entry name" value="Zn-dependent exopeptidases"/>
    <property type="match status" value="1"/>
</dbReference>
<comment type="catalytic activity">
    <reaction evidence="1 9">
        <text>Release of an N-terminal amino acid, Xaa-|-Yaa-, in which Xaa is preferably Leu, but may be other amino acids including Pro although not Arg or Lys, and Yaa may be Pro. Amino acid amides and methyl esters are also readily hydrolyzed, but rates on arylamides are exceedingly low.</text>
        <dbReference type="EC" id="3.4.11.1"/>
    </reaction>
</comment>
<feature type="binding site" evidence="9">
    <location>
        <position position="351"/>
    </location>
    <ligand>
        <name>Mn(2+)</name>
        <dbReference type="ChEBI" id="CHEBI:29035"/>
        <label>2</label>
    </ligand>
</feature>
<evidence type="ECO:0000256" key="1">
    <source>
        <dbReference type="ARBA" id="ARBA00000135"/>
    </source>
</evidence>
<dbReference type="InterPro" id="IPR043472">
    <property type="entry name" value="Macro_dom-like"/>
</dbReference>
<feature type="binding site" evidence="9">
    <location>
        <position position="351"/>
    </location>
    <ligand>
        <name>Mn(2+)</name>
        <dbReference type="ChEBI" id="CHEBI:29035"/>
        <label>1</label>
    </ligand>
</feature>
<dbReference type="NCBIfam" id="NF002073">
    <property type="entry name" value="PRK00913.1-2"/>
    <property type="match status" value="1"/>
</dbReference>
<protein>
    <recommendedName>
        <fullName evidence="9">Probable cytosol aminopeptidase</fullName>
        <ecNumber evidence="9">3.4.11.1</ecNumber>
    </recommendedName>
    <alternativeName>
        <fullName evidence="9">Leucine aminopeptidase</fullName>
        <shortName evidence="9">LAP</shortName>
        <ecNumber evidence="9">3.4.11.10</ecNumber>
    </alternativeName>
    <alternativeName>
        <fullName evidence="9">Leucyl aminopeptidase</fullName>
    </alternativeName>
</protein>
<accession>A0A0U3TUA1</accession>
<dbReference type="HAMAP" id="MF_00181">
    <property type="entry name" value="Cytosol_peptidase_M17"/>
    <property type="match status" value="1"/>
</dbReference>
<keyword evidence="4 9" id="KW-0031">Aminopeptidase</keyword>
<keyword evidence="8 9" id="KW-0464">Manganese</keyword>
<feature type="active site" evidence="9">
    <location>
        <position position="353"/>
    </location>
</feature>
<dbReference type="InterPro" id="IPR011356">
    <property type="entry name" value="Leucine_aapep/pepB"/>
</dbReference>
<keyword evidence="5 9" id="KW-0645">Protease</keyword>
<comment type="catalytic activity">
    <reaction evidence="2 9">
        <text>Release of an N-terminal amino acid, preferentially leucine, but not glutamic or aspartic acids.</text>
        <dbReference type="EC" id="3.4.11.10"/>
    </reaction>
</comment>
<dbReference type="EC" id="3.4.11.10" evidence="9"/>
<evidence type="ECO:0000256" key="7">
    <source>
        <dbReference type="ARBA" id="ARBA00022801"/>
    </source>
</evidence>
<dbReference type="NCBIfam" id="NF002074">
    <property type="entry name" value="PRK00913.1-4"/>
    <property type="match status" value="1"/>
</dbReference>
<comment type="cofactor">
    <cofactor evidence="9">
        <name>Mn(2+)</name>
        <dbReference type="ChEBI" id="CHEBI:29035"/>
    </cofactor>
    <text evidence="9">Binds 2 manganese ions per subunit.</text>
</comment>
<dbReference type="Pfam" id="PF02789">
    <property type="entry name" value="Peptidase_M17_N"/>
    <property type="match status" value="1"/>
</dbReference>
<evidence type="ECO:0000256" key="4">
    <source>
        <dbReference type="ARBA" id="ARBA00022438"/>
    </source>
</evidence>
<evidence type="ECO:0000256" key="3">
    <source>
        <dbReference type="ARBA" id="ARBA00009528"/>
    </source>
</evidence>
<dbReference type="Gene3D" id="3.40.630.10">
    <property type="entry name" value="Zn peptidases"/>
    <property type="match status" value="1"/>
</dbReference>
<evidence type="ECO:0000256" key="9">
    <source>
        <dbReference type="HAMAP-Rule" id="MF_00181"/>
    </source>
</evidence>
<comment type="similarity">
    <text evidence="3 9">Belongs to the peptidase M17 family.</text>
</comment>
<evidence type="ECO:0000256" key="2">
    <source>
        <dbReference type="ARBA" id="ARBA00000967"/>
    </source>
</evidence>
<evidence type="ECO:0000256" key="8">
    <source>
        <dbReference type="ARBA" id="ARBA00023211"/>
    </source>
</evidence>
<feature type="binding site" evidence="9">
    <location>
        <position position="349"/>
    </location>
    <ligand>
        <name>Mn(2+)</name>
        <dbReference type="ChEBI" id="CHEBI:29035"/>
        <label>1</label>
    </ligand>
</feature>
<dbReference type="SUPFAM" id="SSF52949">
    <property type="entry name" value="Macro domain-like"/>
    <property type="match status" value="1"/>
</dbReference>
<dbReference type="PANTHER" id="PTHR11963:SF23">
    <property type="entry name" value="CYTOSOL AMINOPEPTIDASE"/>
    <property type="match status" value="1"/>
</dbReference>
<dbReference type="EMBL" id="KT944278">
    <property type="protein sequence ID" value="ALV86781.1"/>
    <property type="molecule type" value="Genomic_DNA"/>
</dbReference>
<dbReference type="InterPro" id="IPR008283">
    <property type="entry name" value="Peptidase_M17_N"/>
</dbReference>
<reference evidence="11" key="1">
    <citation type="submission" date="2015-10" db="EMBL/GenBank/DDBJ databases">
        <title>Biosynthesis of SCL-MCL polyhydroxyalkanoates by metagenomic clones in Pseudomonas putida.</title>
        <authorList>
            <person name="Cheng J."/>
            <person name="Charles T.C."/>
        </authorList>
    </citation>
    <scope>NUCLEOTIDE SEQUENCE</scope>
</reference>
<dbReference type="GO" id="GO:0070006">
    <property type="term" value="F:metalloaminopeptidase activity"/>
    <property type="evidence" value="ECO:0007669"/>
    <property type="project" value="InterPro"/>
</dbReference>
<comment type="function">
    <text evidence="9">Presumably involved in the processing and regular turnover of intracellular proteins. Catalyzes the removal of unsubstituted N-terminal amino acids from various peptides.</text>
</comment>
<keyword evidence="7 9" id="KW-0378">Hydrolase</keyword>
<dbReference type="AlphaFoldDB" id="A0A0U3TUA1"/>
<comment type="subcellular location">
    <subcellularLocation>
        <location evidence="9">Cytoplasm</location>
    </subcellularLocation>
</comment>